<evidence type="ECO:0000313" key="2">
    <source>
        <dbReference type="EMBL" id="KAG8516182.1"/>
    </source>
</evidence>
<dbReference type="GO" id="GO:0005634">
    <property type="term" value="C:nucleus"/>
    <property type="evidence" value="ECO:0007669"/>
    <property type="project" value="TreeGrafter"/>
</dbReference>
<keyword evidence="3" id="KW-1185">Reference proteome</keyword>
<evidence type="ECO:0000313" key="3">
    <source>
        <dbReference type="Proteomes" id="UP000700334"/>
    </source>
</evidence>
<dbReference type="GO" id="GO:0003714">
    <property type="term" value="F:transcription corepressor activity"/>
    <property type="evidence" value="ECO:0007669"/>
    <property type="project" value="InterPro"/>
</dbReference>
<dbReference type="PANTHER" id="PTHR10379">
    <property type="entry name" value="MTG8 ETO EIGHT TWENTY ONE PROTEIN"/>
    <property type="match status" value="1"/>
</dbReference>
<reference evidence="2" key="1">
    <citation type="journal article" date="2021" name="Evol. Appl.">
        <title>The genome of the Pyrenean desman and the effects of bottlenecks and inbreeding on the genomic landscape of an endangered species.</title>
        <authorList>
            <person name="Escoda L."/>
            <person name="Castresana J."/>
        </authorList>
    </citation>
    <scope>NUCLEOTIDE SEQUENCE</scope>
    <source>
        <strain evidence="2">IBE-C5619</strain>
    </source>
</reference>
<dbReference type="AlphaFoldDB" id="A0A8J6ABV8"/>
<sequence>MSDLTEKHSTMPDSPVAVMTPCRLTSLMTPPPTQGASRTNSFTPTLTNETSHSPTALNGVPLLPRSSVSWKGSLLHCSSLTNGISPEIGERVCILVLVLHRLLLCARMAKKNPAQYLIQIEQLYLNASTTSLVDCLELFLHENENGKRTKSKKITLTERICTQNIRACDHELLAQTICTVKKSPAYPTNPLAASPHFTSTSALPCPPLQGLFGLPSHKHLRDRNRSMELHGVPQEEMLGHRLTVKEWVENGSILTICIMDRLKK</sequence>
<accession>A0A8J6ABV8</accession>
<dbReference type="PANTHER" id="PTHR10379:SF5">
    <property type="entry name" value="PROTEIN CBFA2T1"/>
    <property type="match status" value="1"/>
</dbReference>
<evidence type="ECO:0000256" key="1">
    <source>
        <dbReference type="SAM" id="MobiDB-lite"/>
    </source>
</evidence>
<organism evidence="2 3">
    <name type="scientific">Galemys pyrenaicus</name>
    <name type="common">Iberian desman</name>
    <name type="synonym">Pyrenean desman</name>
    <dbReference type="NCBI Taxonomy" id="202257"/>
    <lineage>
        <taxon>Eukaryota</taxon>
        <taxon>Metazoa</taxon>
        <taxon>Chordata</taxon>
        <taxon>Craniata</taxon>
        <taxon>Vertebrata</taxon>
        <taxon>Euteleostomi</taxon>
        <taxon>Mammalia</taxon>
        <taxon>Eutheria</taxon>
        <taxon>Laurasiatheria</taxon>
        <taxon>Eulipotyphla</taxon>
        <taxon>Talpidae</taxon>
        <taxon>Galemys</taxon>
    </lineage>
</organism>
<feature type="compositionally biased region" description="Polar residues" evidence="1">
    <location>
        <begin position="34"/>
        <end position="56"/>
    </location>
</feature>
<name>A0A8J6ABV8_GALPY</name>
<dbReference type="InterPro" id="IPR013289">
    <property type="entry name" value="CBFA2T1/2/3"/>
</dbReference>
<feature type="non-terminal residue" evidence="2">
    <location>
        <position position="1"/>
    </location>
</feature>
<feature type="region of interest" description="Disordered" evidence="1">
    <location>
        <begin position="24"/>
        <end position="59"/>
    </location>
</feature>
<comment type="caution">
    <text evidence="2">The sequence shown here is derived from an EMBL/GenBank/DDBJ whole genome shotgun (WGS) entry which is preliminary data.</text>
</comment>
<gene>
    <name evidence="2" type="ORF">J0S82_015396</name>
</gene>
<dbReference type="Proteomes" id="UP000700334">
    <property type="component" value="Unassembled WGS sequence"/>
</dbReference>
<protein>
    <submittedName>
        <fullName evidence="2">Protein CBFA2T1</fullName>
    </submittedName>
</protein>
<dbReference type="EMBL" id="JAGFMF010011684">
    <property type="protein sequence ID" value="KAG8516182.1"/>
    <property type="molecule type" value="Genomic_DNA"/>
</dbReference>
<proteinExistence type="predicted"/>